<feature type="compositionally biased region" description="Basic and acidic residues" evidence="1">
    <location>
        <begin position="197"/>
        <end position="208"/>
    </location>
</feature>
<feature type="region of interest" description="Disordered" evidence="1">
    <location>
        <begin position="109"/>
        <end position="149"/>
    </location>
</feature>
<organism evidence="2 3">
    <name type="scientific">Trifolium subterraneum</name>
    <name type="common">Subterranean clover</name>
    <dbReference type="NCBI Taxonomy" id="3900"/>
    <lineage>
        <taxon>Eukaryota</taxon>
        <taxon>Viridiplantae</taxon>
        <taxon>Streptophyta</taxon>
        <taxon>Embryophyta</taxon>
        <taxon>Tracheophyta</taxon>
        <taxon>Spermatophyta</taxon>
        <taxon>Magnoliopsida</taxon>
        <taxon>eudicotyledons</taxon>
        <taxon>Gunneridae</taxon>
        <taxon>Pentapetalae</taxon>
        <taxon>rosids</taxon>
        <taxon>fabids</taxon>
        <taxon>Fabales</taxon>
        <taxon>Fabaceae</taxon>
        <taxon>Papilionoideae</taxon>
        <taxon>50 kb inversion clade</taxon>
        <taxon>NPAAA clade</taxon>
        <taxon>Hologalegina</taxon>
        <taxon>IRL clade</taxon>
        <taxon>Trifolieae</taxon>
        <taxon>Trifolium</taxon>
    </lineage>
</organism>
<dbReference type="Proteomes" id="UP000242715">
    <property type="component" value="Unassembled WGS sequence"/>
</dbReference>
<evidence type="ECO:0000313" key="2">
    <source>
        <dbReference type="EMBL" id="GAU30710.1"/>
    </source>
</evidence>
<sequence>MENNNSSSNSSVCTKIRHVFASNPALQAIKRISSFNQEHKHVTNGSNSPSSPPKTSSVQTKPHHPTHHKAQTETSSDAIPIMFDHSTPAYKENGNSKAVPSVAKAKGASTLVGNSERATQVSAKSELPQQHAPKKAVAQNGNQQGKESVDINDTFKDFIQRAKKKIRTVSNIGRGQNNPAAAPDHEVHHGNTSGKNESLEDHFQDFIHRAKKKIRTTTTVGKTGSMRRN</sequence>
<dbReference type="EMBL" id="DF973433">
    <property type="protein sequence ID" value="GAU30710.1"/>
    <property type="molecule type" value="Genomic_DNA"/>
</dbReference>
<name>A0A2Z6N3Q5_TRISU</name>
<feature type="region of interest" description="Disordered" evidence="1">
    <location>
        <begin position="170"/>
        <end position="229"/>
    </location>
</feature>
<evidence type="ECO:0000256" key="1">
    <source>
        <dbReference type="SAM" id="MobiDB-lite"/>
    </source>
</evidence>
<dbReference type="PANTHER" id="PTHR36746:SF5">
    <property type="match status" value="1"/>
</dbReference>
<reference evidence="3" key="1">
    <citation type="journal article" date="2017" name="Front. Plant Sci.">
        <title>Climate Clever Clovers: New Paradigm to Reduce the Environmental Footprint of Ruminants by Breeding Low Methanogenic Forages Utilizing Haplotype Variation.</title>
        <authorList>
            <person name="Kaur P."/>
            <person name="Appels R."/>
            <person name="Bayer P.E."/>
            <person name="Keeble-Gagnere G."/>
            <person name="Wang J."/>
            <person name="Hirakawa H."/>
            <person name="Shirasawa K."/>
            <person name="Vercoe P."/>
            <person name="Stefanova K."/>
            <person name="Durmic Z."/>
            <person name="Nichols P."/>
            <person name="Revell C."/>
            <person name="Isobe S.N."/>
            <person name="Edwards D."/>
            <person name="Erskine W."/>
        </authorList>
    </citation>
    <scope>NUCLEOTIDE SEQUENCE [LARGE SCALE GENOMIC DNA]</scope>
    <source>
        <strain evidence="3">cv. Daliak</strain>
    </source>
</reference>
<gene>
    <name evidence="2" type="ORF">TSUD_39340</name>
</gene>
<feature type="compositionally biased region" description="Polar residues" evidence="1">
    <location>
        <begin position="170"/>
        <end position="179"/>
    </location>
</feature>
<feature type="compositionally biased region" description="Low complexity" evidence="1">
    <location>
        <begin position="46"/>
        <end position="57"/>
    </location>
</feature>
<proteinExistence type="predicted"/>
<feature type="region of interest" description="Disordered" evidence="1">
    <location>
        <begin position="33"/>
        <end position="79"/>
    </location>
</feature>
<feature type="compositionally biased region" description="Polar residues" evidence="1">
    <location>
        <begin position="111"/>
        <end position="123"/>
    </location>
</feature>
<evidence type="ECO:0000313" key="3">
    <source>
        <dbReference type="Proteomes" id="UP000242715"/>
    </source>
</evidence>
<accession>A0A2Z6N3Q5</accession>
<dbReference type="PANTHER" id="PTHR36746">
    <property type="entry name" value="BNAC04G51760D PROTEIN"/>
    <property type="match status" value="1"/>
</dbReference>
<protein>
    <submittedName>
        <fullName evidence="2">Uncharacterized protein</fullName>
    </submittedName>
</protein>
<dbReference type="OrthoDB" id="1588050at2759"/>
<dbReference type="AlphaFoldDB" id="A0A2Z6N3Q5"/>
<keyword evidence="3" id="KW-1185">Reference proteome</keyword>